<dbReference type="CDD" id="cd00067">
    <property type="entry name" value="GAL4"/>
    <property type="match status" value="1"/>
</dbReference>
<dbReference type="InParanoid" id="A0A2T3AHM4"/>
<dbReference type="STRING" id="2025994.A0A2T3AHM4"/>
<evidence type="ECO:0000259" key="6">
    <source>
        <dbReference type="PROSITE" id="PS50048"/>
    </source>
</evidence>
<keyword evidence="3" id="KW-0804">Transcription</keyword>
<keyword evidence="4" id="KW-0539">Nucleus</keyword>
<keyword evidence="2" id="KW-0238">DNA-binding</keyword>
<dbReference type="InterPro" id="IPR050675">
    <property type="entry name" value="OAF3"/>
</dbReference>
<reference evidence="7 8" key="1">
    <citation type="journal article" date="2018" name="Mycol. Prog.">
        <title>Coniella lustricola, a new species from submerged detritus.</title>
        <authorList>
            <person name="Raudabaugh D.B."/>
            <person name="Iturriaga T."/>
            <person name="Carver A."/>
            <person name="Mondo S."/>
            <person name="Pangilinan J."/>
            <person name="Lipzen A."/>
            <person name="He G."/>
            <person name="Amirebrahimi M."/>
            <person name="Grigoriev I.V."/>
            <person name="Miller A.N."/>
        </authorList>
    </citation>
    <scope>NUCLEOTIDE SEQUENCE [LARGE SCALE GENOMIC DNA]</scope>
    <source>
        <strain evidence="7 8">B22-T-1</strain>
    </source>
</reference>
<evidence type="ECO:0000256" key="1">
    <source>
        <dbReference type="ARBA" id="ARBA00023015"/>
    </source>
</evidence>
<dbReference type="PANTHER" id="PTHR31069">
    <property type="entry name" value="OLEATE-ACTIVATED TRANSCRIPTION FACTOR 1-RELATED"/>
    <property type="match status" value="1"/>
</dbReference>
<dbReference type="PROSITE" id="PS00463">
    <property type="entry name" value="ZN2_CY6_FUNGAL_1"/>
    <property type="match status" value="1"/>
</dbReference>
<organism evidence="7 8">
    <name type="scientific">Coniella lustricola</name>
    <dbReference type="NCBI Taxonomy" id="2025994"/>
    <lineage>
        <taxon>Eukaryota</taxon>
        <taxon>Fungi</taxon>
        <taxon>Dikarya</taxon>
        <taxon>Ascomycota</taxon>
        <taxon>Pezizomycotina</taxon>
        <taxon>Sordariomycetes</taxon>
        <taxon>Sordariomycetidae</taxon>
        <taxon>Diaporthales</taxon>
        <taxon>Schizoparmaceae</taxon>
        <taxon>Coniella</taxon>
    </lineage>
</organism>
<sequence>MHVVVPEVKACVSCAKSKRKCGKERPRCHRCETRDLECQYPPPRPSSFVPLGDGFGSAWERQVEADSALEYGHLRGTAANITASVDIDINNPRSPEVEQPLANPAATTKTLDLWDPTSLLGPLPDFSLLLAPPCSHPDSTSTKLQLQPHNHRPQTVASQSPSCPSSSLPFIPQLSTCDWFLGPETWEFPDSDRCHDSRSLDPSSSAQPPSLMQPMTMIPPYARTILKPYLRSLQSDLADWISKGGTTFIHKQLYAFELPRCIQDAQGALALYLARCPATEDAVFRILDERARQLLVDEAKHNTSSSLDSSGHLARVQALLTYQIIGLLDGDIYLRAAAEERAKVLVTWVSLMLDSVQFAAAFCKSSGSEGGGGQADGRRGNINGKVAESTCGHLRAIVGLLGLGIKDLFSPEQTAAFPAQAQEELVWRAWIFTESLRRTSIVAEALPAVYHALKAGWAMCPKGMRVTVTEGMWDAESRYAWTQTALGLGNGKRKGQKGSAAVWFLDGRDTEILLRLARPEDVDAFTTLCMEVCFGIERIEKWKTEKGQMS</sequence>
<evidence type="ECO:0000256" key="5">
    <source>
        <dbReference type="SAM" id="MobiDB-lite"/>
    </source>
</evidence>
<dbReference type="GO" id="GO:0000978">
    <property type="term" value="F:RNA polymerase II cis-regulatory region sequence-specific DNA binding"/>
    <property type="evidence" value="ECO:0007669"/>
    <property type="project" value="TreeGrafter"/>
</dbReference>
<dbReference type="PANTHER" id="PTHR31069:SF12">
    <property type="entry name" value="TRANSCRIPTION FACTOR DOMAIN-CONTAINING PROTEIN"/>
    <property type="match status" value="1"/>
</dbReference>
<feature type="compositionally biased region" description="Polar residues" evidence="5">
    <location>
        <begin position="137"/>
        <end position="157"/>
    </location>
</feature>
<dbReference type="GO" id="GO:0008270">
    <property type="term" value="F:zinc ion binding"/>
    <property type="evidence" value="ECO:0007669"/>
    <property type="project" value="InterPro"/>
</dbReference>
<dbReference type="GO" id="GO:0045944">
    <property type="term" value="P:positive regulation of transcription by RNA polymerase II"/>
    <property type="evidence" value="ECO:0007669"/>
    <property type="project" value="TreeGrafter"/>
</dbReference>
<proteinExistence type="predicted"/>
<dbReference type="SUPFAM" id="SSF57701">
    <property type="entry name" value="Zn2/Cys6 DNA-binding domain"/>
    <property type="match status" value="1"/>
</dbReference>
<dbReference type="AlphaFoldDB" id="A0A2T3AHM4"/>
<dbReference type="GO" id="GO:0000981">
    <property type="term" value="F:DNA-binding transcription factor activity, RNA polymerase II-specific"/>
    <property type="evidence" value="ECO:0007669"/>
    <property type="project" value="InterPro"/>
</dbReference>
<accession>A0A2T3AHM4</accession>
<keyword evidence="1" id="KW-0805">Transcription regulation</keyword>
<dbReference type="OrthoDB" id="9930022at2759"/>
<dbReference type="GO" id="GO:0005634">
    <property type="term" value="C:nucleus"/>
    <property type="evidence" value="ECO:0007669"/>
    <property type="project" value="TreeGrafter"/>
</dbReference>
<name>A0A2T3AHM4_9PEZI</name>
<evidence type="ECO:0000256" key="2">
    <source>
        <dbReference type="ARBA" id="ARBA00023125"/>
    </source>
</evidence>
<dbReference type="Gene3D" id="4.10.240.10">
    <property type="entry name" value="Zn(2)-C6 fungal-type DNA-binding domain"/>
    <property type="match status" value="1"/>
</dbReference>
<evidence type="ECO:0000256" key="3">
    <source>
        <dbReference type="ARBA" id="ARBA00023163"/>
    </source>
</evidence>
<protein>
    <recommendedName>
        <fullName evidence="6">Zn(2)-C6 fungal-type domain-containing protein</fullName>
    </recommendedName>
</protein>
<dbReference type="EMBL" id="KZ678388">
    <property type="protein sequence ID" value="PSR97791.1"/>
    <property type="molecule type" value="Genomic_DNA"/>
</dbReference>
<evidence type="ECO:0000256" key="4">
    <source>
        <dbReference type="ARBA" id="ARBA00023242"/>
    </source>
</evidence>
<keyword evidence="8" id="KW-1185">Reference proteome</keyword>
<dbReference type="Pfam" id="PF00172">
    <property type="entry name" value="Zn_clus"/>
    <property type="match status" value="1"/>
</dbReference>
<dbReference type="SMART" id="SM00066">
    <property type="entry name" value="GAL4"/>
    <property type="match status" value="1"/>
</dbReference>
<feature type="region of interest" description="Disordered" evidence="5">
    <location>
        <begin position="191"/>
        <end position="214"/>
    </location>
</feature>
<dbReference type="InterPro" id="IPR036864">
    <property type="entry name" value="Zn2-C6_fun-type_DNA-bd_sf"/>
</dbReference>
<dbReference type="PROSITE" id="PS50048">
    <property type="entry name" value="ZN2_CY6_FUNGAL_2"/>
    <property type="match status" value="1"/>
</dbReference>
<gene>
    <name evidence="7" type="ORF">BD289DRAFT_425176</name>
</gene>
<feature type="region of interest" description="Disordered" evidence="5">
    <location>
        <begin position="137"/>
        <end position="162"/>
    </location>
</feature>
<dbReference type="Proteomes" id="UP000241462">
    <property type="component" value="Unassembled WGS sequence"/>
</dbReference>
<feature type="compositionally biased region" description="Polar residues" evidence="5">
    <location>
        <begin position="200"/>
        <end position="210"/>
    </location>
</feature>
<dbReference type="InterPro" id="IPR001138">
    <property type="entry name" value="Zn2Cys6_DnaBD"/>
</dbReference>
<feature type="domain" description="Zn(2)-C6 fungal-type" evidence="6">
    <location>
        <begin position="10"/>
        <end position="40"/>
    </location>
</feature>
<evidence type="ECO:0000313" key="8">
    <source>
        <dbReference type="Proteomes" id="UP000241462"/>
    </source>
</evidence>
<evidence type="ECO:0000313" key="7">
    <source>
        <dbReference type="EMBL" id="PSR97791.1"/>
    </source>
</evidence>